<dbReference type="EMBL" id="JPKZ01000446">
    <property type="protein sequence ID" value="KHN87219.1"/>
    <property type="molecule type" value="Genomic_DNA"/>
</dbReference>
<dbReference type="InterPro" id="IPR044244">
    <property type="entry name" value="TTC27/Emw1"/>
</dbReference>
<keyword evidence="4" id="KW-1185">Reference proteome</keyword>
<keyword evidence="2" id="KW-0802">TPR repeat</keyword>
<accession>A0A0B2W0P1</accession>
<name>A0A0B2W0P1_TOXCA</name>
<evidence type="ECO:0000313" key="3">
    <source>
        <dbReference type="EMBL" id="KHN87219.1"/>
    </source>
</evidence>
<dbReference type="AlphaFoldDB" id="A0A0B2W0P1"/>
<evidence type="ECO:0000313" key="4">
    <source>
        <dbReference type="Proteomes" id="UP000031036"/>
    </source>
</evidence>
<dbReference type="PANTHER" id="PTHR16193:SF0">
    <property type="entry name" value="TETRATRICOPEPTIDE REPEAT PROTEIN 27"/>
    <property type="match status" value="1"/>
</dbReference>
<organism evidence="3 4">
    <name type="scientific">Toxocara canis</name>
    <name type="common">Canine roundworm</name>
    <dbReference type="NCBI Taxonomy" id="6265"/>
    <lineage>
        <taxon>Eukaryota</taxon>
        <taxon>Metazoa</taxon>
        <taxon>Ecdysozoa</taxon>
        <taxon>Nematoda</taxon>
        <taxon>Chromadorea</taxon>
        <taxon>Rhabditida</taxon>
        <taxon>Spirurina</taxon>
        <taxon>Ascaridomorpha</taxon>
        <taxon>Ascaridoidea</taxon>
        <taxon>Toxocaridae</taxon>
        <taxon>Toxocara</taxon>
    </lineage>
</organism>
<proteinExistence type="predicted"/>
<dbReference type="STRING" id="6265.A0A0B2W0P1"/>
<gene>
    <name evidence="3" type="primary">T20B12.1</name>
    <name evidence="3" type="ORF">Tcan_17053</name>
</gene>
<protein>
    <submittedName>
        <fullName evidence="3">TPR repeat-containing protein T20B12.1</fullName>
    </submittedName>
</protein>
<keyword evidence="1" id="KW-0677">Repeat</keyword>
<dbReference type="Proteomes" id="UP000031036">
    <property type="component" value="Unassembled WGS sequence"/>
</dbReference>
<evidence type="ECO:0000256" key="1">
    <source>
        <dbReference type="ARBA" id="ARBA00022737"/>
    </source>
</evidence>
<evidence type="ECO:0000256" key="2">
    <source>
        <dbReference type="ARBA" id="ARBA00022803"/>
    </source>
</evidence>
<dbReference type="PANTHER" id="PTHR16193">
    <property type="entry name" value="TETRATRICOPEPTIDE REPEAT PROTEIN 27"/>
    <property type="match status" value="1"/>
</dbReference>
<dbReference type="OrthoDB" id="1936594at2759"/>
<reference evidence="3 4" key="1">
    <citation type="submission" date="2014-11" db="EMBL/GenBank/DDBJ databases">
        <title>Genetic blueprint of the zoonotic pathogen Toxocara canis.</title>
        <authorList>
            <person name="Zhu X.-Q."/>
            <person name="Korhonen P.K."/>
            <person name="Cai H."/>
            <person name="Young N.D."/>
            <person name="Nejsum P."/>
            <person name="von Samson-Himmelstjerna G."/>
            <person name="Boag P.R."/>
            <person name="Tan P."/>
            <person name="Li Q."/>
            <person name="Min J."/>
            <person name="Yang Y."/>
            <person name="Wang X."/>
            <person name="Fang X."/>
            <person name="Hall R.S."/>
            <person name="Hofmann A."/>
            <person name="Sternberg P.W."/>
            <person name="Jex A.R."/>
            <person name="Gasser R.B."/>
        </authorList>
    </citation>
    <scope>NUCLEOTIDE SEQUENCE [LARGE SCALE GENOMIC DNA]</scope>
    <source>
        <strain evidence="3">PN_DK_2014</strain>
    </source>
</reference>
<sequence length="459" mass="52611">MSGASFSWWEGRSYVIVVKYISFGIHEQYFTSYSHIEEERIFSSEQNDNVTCEFLLERFYARLYYYEYSKAETYLNEAIGRANLDMELCGVLGKRTKFQRVNIPQLIAKASSSMVTDRGRSQDDEEWQSIRLPTNVLLDDDTLLENVSVLEASEGKARFQPVQLACILARCAFEASTQHNDQLLRERCSAYVDKVISEGCNWAVQASALLWRCTLEKENKRRVQRSCLQAEHLAKLMDAFDDPEALKFNYEHAKMWENYLLLCVDTNDFAGAIRALHRLLDLKGKHEDDEVLEAVVAQIMKFVKSKDDSANHMKKEMCKLLARMASKQTFSPKIWRCYAALVQPGNEDRSIEHHEKYLHLLERAYLADHTKQNWYSEEEQCCVVLNAAVDVLKQKQRLAELNNTDPTDMASKLRVTARPLVAIVEKTYGIDASSATSNTLKSALADVKGFITNADAQRL</sequence>
<comment type="caution">
    <text evidence="3">The sequence shown here is derived from an EMBL/GenBank/DDBJ whole genome shotgun (WGS) entry which is preliminary data.</text>
</comment>